<feature type="region of interest" description="Disordered" evidence="1">
    <location>
        <begin position="1"/>
        <end position="21"/>
    </location>
</feature>
<gene>
    <name evidence="2" type="ORF">JS528_09055</name>
</gene>
<dbReference type="InterPro" id="IPR014729">
    <property type="entry name" value="Rossmann-like_a/b/a_fold"/>
</dbReference>
<keyword evidence="3" id="KW-1185">Reference proteome</keyword>
<feature type="compositionally biased region" description="Low complexity" evidence="1">
    <location>
        <begin position="1"/>
        <end position="12"/>
    </location>
</feature>
<comment type="caution">
    <text evidence="2">The sequence shown here is derived from an EMBL/GenBank/DDBJ whole genome shotgun (WGS) entry which is preliminary data.</text>
</comment>
<dbReference type="Proteomes" id="UP000773064">
    <property type="component" value="Unassembled WGS sequence"/>
</dbReference>
<protein>
    <recommendedName>
        <fullName evidence="4">DUF218 domain-containing protein</fullName>
    </recommendedName>
</protein>
<dbReference type="Gene3D" id="3.40.50.620">
    <property type="entry name" value="HUPs"/>
    <property type="match status" value="1"/>
</dbReference>
<dbReference type="PANTHER" id="PTHR30336">
    <property type="entry name" value="INNER MEMBRANE PROTEIN, PROBABLE PERMEASE"/>
    <property type="match status" value="1"/>
</dbReference>
<organism evidence="2 3">
    <name type="scientific">Bifidobacterium santillanense</name>
    <dbReference type="NCBI Taxonomy" id="2809028"/>
    <lineage>
        <taxon>Bacteria</taxon>
        <taxon>Bacillati</taxon>
        <taxon>Actinomycetota</taxon>
        <taxon>Actinomycetes</taxon>
        <taxon>Bifidobacteriales</taxon>
        <taxon>Bifidobacteriaceae</taxon>
        <taxon>Bifidobacterium</taxon>
    </lineage>
</organism>
<dbReference type="InterPro" id="IPR051599">
    <property type="entry name" value="Cell_Envelope_Assoc"/>
</dbReference>
<reference evidence="2 3" key="1">
    <citation type="journal article" date="2021" name="Environ. Microbiol.">
        <title>Genetic insights into the dark matter of the mammalian gut microbiota through targeted genome reconstruction.</title>
        <authorList>
            <person name="Lugli G.A."/>
            <person name="Alessandri G."/>
            <person name="Milani C."/>
            <person name="Viappiani A."/>
            <person name="Fontana F."/>
            <person name="Tarracchini C."/>
            <person name="Mancabelli L."/>
            <person name="Argentini C."/>
            <person name="Ruiz L."/>
            <person name="Margolles A."/>
            <person name="van Sinderen D."/>
            <person name="Turroni F."/>
            <person name="Ventura M."/>
        </authorList>
    </citation>
    <scope>NUCLEOTIDE SEQUENCE [LARGE SCALE GENOMIC DNA]</scope>
    <source>
        <strain evidence="2 3">MA2</strain>
    </source>
</reference>
<dbReference type="RefSeq" id="WP_214358735.1">
    <property type="nucleotide sequence ID" value="NZ_JAFEJS010000010.1"/>
</dbReference>
<evidence type="ECO:0008006" key="4">
    <source>
        <dbReference type="Google" id="ProtNLM"/>
    </source>
</evidence>
<sequence>MTTTTPASTTTTISKNPPHPTAPRTLADAINALAAFCGPRDIPVPTRDALRKAATSGVIAGKPVDGRIRDGRVDAMVLFGGSIIAGVDVLAEAMRGDVARRYVIVGGAGHTTGTLRDVARRVFPDLTIADDEPEACIFDAALATCHGLHADWLETESTNCGNNITYLLDLLREHMPDCRSVVLAQDATMQRRMTAGLEKFAPDMLALNYATYHVRVVAPSDHPDASGTTDHPNANTATAIPLSNGNVMAAPSPDAASPLDLLDYDDALGTPEGMWPIDRYVSLLMGDTARLTDDGHGYGPNGKNYIAHVDVPDEVRAAAAYVRDVLGDVTRAANPAFASIR</sequence>
<accession>A0ABS5UR90</accession>
<dbReference type="EMBL" id="JAFEJS010000010">
    <property type="protein sequence ID" value="MBT1173484.1"/>
    <property type="molecule type" value="Genomic_DNA"/>
</dbReference>
<evidence type="ECO:0000313" key="2">
    <source>
        <dbReference type="EMBL" id="MBT1173484.1"/>
    </source>
</evidence>
<evidence type="ECO:0000313" key="3">
    <source>
        <dbReference type="Proteomes" id="UP000773064"/>
    </source>
</evidence>
<evidence type="ECO:0000256" key="1">
    <source>
        <dbReference type="SAM" id="MobiDB-lite"/>
    </source>
</evidence>
<proteinExistence type="predicted"/>
<dbReference type="Gene3D" id="1.10.3620.10">
    <property type="entry name" value="YdcF like domain"/>
    <property type="match status" value="1"/>
</dbReference>
<name>A0ABS5UR90_9BIFI</name>
<dbReference type="PANTHER" id="PTHR30336:SF20">
    <property type="entry name" value="DUF218 DOMAIN-CONTAINING PROTEIN"/>
    <property type="match status" value="1"/>
</dbReference>